<gene>
    <name evidence="3" type="ORF">SPI02_13850</name>
</gene>
<accession>A0A239TMU5</accession>
<dbReference type="SUPFAM" id="SSF117782">
    <property type="entry name" value="YbjQ-like"/>
    <property type="match status" value="1"/>
</dbReference>
<reference evidence="3 4" key="1">
    <citation type="submission" date="2019-07" db="EMBL/GenBank/DDBJ databases">
        <title>Whole genome shotgun sequence of Staphylococcus piscifermentans NBRC 109625.</title>
        <authorList>
            <person name="Hosoyama A."/>
            <person name="Uohara A."/>
            <person name="Ohji S."/>
            <person name="Ichikawa N."/>
        </authorList>
    </citation>
    <scope>NUCLEOTIDE SEQUENCE [LARGE SCALE GENOMIC DNA]</scope>
    <source>
        <strain evidence="3 4">NBRC 109625</strain>
    </source>
</reference>
<dbReference type="Gene3D" id="3.30.110.70">
    <property type="entry name" value="Hypothetical protein apc22750. Chain B"/>
    <property type="match status" value="1"/>
</dbReference>
<organism evidence="3 4">
    <name type="scientific">Staphylococcus piscifermentans</name>
    <dbReference type="NCBI Taxonomy" id="70258"/>
    <lineage>
        <taxon>Bacteria</taxon>
        <taxon>Bacillati</taxon>
        <taxon>Bacillota</taxon>
        <taxon>Bacilli</taxon>
        <taxon>Bacillales</taxon>
        <taxon>Staphylococcaceae</taxon>
        <taxon>Staphylococcus</taxon>
    </lineage>
</organism>
<evidence type="ECO:0000256" key="2">
    <source>
        <dbReference type="HAMAP-Rule" id="MF_00338"/>
    </source>
</evidence>
<dbReference type="RefSeq" id="WP_167376360.1">
    <property type="nucleotide sequence ID" value="NZ_BKAR01000015.1"/>
</dbReference>
<proteinExistence type="inferred from homology"/>
<evidence type="ECO:0000313" key="4">
    <source>
        <dbReference type="Proteomes" id="UP000321736"/>
    </source>
</evidence>
<dbReference type="EMBL" id="BKAR01000015">
    <property type="protein sequence ID" value="GEP84800.1"/>
    <property type="molecule type" value="Genomic_DNA"/>
</dbReference>
<dbReference type="PANTHER" id="PTHR34068">
    <property type="entry name" value="UPF0145 PROTEIN YBJQ"/>
    <property type="match status" value="1"/>
</dbReference>
<dbReference type="Proteomes" id="UP000321736">
    <property type="component" value="Unassembled WGS sequence"/>
</dbReference>
<comment type="similarity">
    <text evidence="1 2">Belongs to the UPF0145 family.</text>
</comment>
<keyword evidence="4" id="KW-1185">Reference proteome</keyword>
<dbReference type="AlphaFoldDB" id="A0A239TMU5"/>
<evidence type="ECO:0000313" key="3">
    <source>
        <dbReference type="EMBL" id="GEP84800.1"/>
    </source>
</evidence>
<dbReference type="InterPro" id="IPR002765">
    <property type="entry name" value="UPF0145_YbjQ-like"/>
</dbReference>
<dbReference type="InterPro" id="IPR035439">
    <property type="entry name" value="UPF0145_dom_sf"/>
</dbReference>
<dbReference type="Pfam" id="PF01906">
    <property type="entry name" value="YbjQ_1"/>
    <property type="match status" value="1"/>
</dbReference>
<evidence type="ECO:0000256" key="1">
    <source>
        <dbReference type="ARBA" id="ARBA00010751"/>
    </source>
</evidence>
<sequence>MSNTSILVVTSDQIANYEIVETIGEVFGITVQSRDAVSDFGASIKNIFGGEIKSYTQMLENARAEAIYRLQEAAVEKGADAVVAMRFDSNEISETASSVVAYGTAVKIRHI</sequence>
<protein>
    <recommendedName>
        <fullName evidence="2">UPF0145 protein SPI02_13850</fullName>
    </recommendedName>
</protein>
<comment type="caution">
    <text evidence="3">The sequence shown here is derived from an EMBL/GenBank/DDBJ whole genome shotgun (WGS) entry which is preliminary data.</text>
</comment>
<dbReference type="HAMAP" id="MF_00338">
    <property type="entry name" value="UPF0145"/>
    <property type="match status" value="1"/>
</dbReference>
<dbReference type="PANTHER" id="PTHR34068:SF2">
    <property type="entry name" value="UPF0145 PROTEIN SCO3412"/>
    <property type="match status" value="1"/>
</dbReference>
<name>A0A239TMU5_9STAP</name>